<protein>
    <recommendedName>
        <fullName evidence="3">F-box domain-containing protein</fullName>
    </recommendedName>
</protein>
<dbReference type="InterPro" id="IPR001810">
    <property type="entry name" value="F-box_dom"/>
</dbReference>
<name>A0A843UNR7_COLES</name>
<dbReference type="PANTHER" id="PTHR10706:SF130">
    <property type="entry name" value="F-BOX ONLY PROTEIN 31"/>
    <property type="match status" value="1"/>
</dbReference>
<dbReference type="EMBL" id="NMUH01000798">
    <property type="protein sequence ID" value="MQL84971.1"/>
    <property type="molecule type" value="Genomic_DNA"/>
</dbReference>
<evidence type="ECO:0000313" key="5">
    <source>
        <dbReference type="Proteomes" id="UP000652761"/>
    </source>
</evidence>
<evidence type="ECO:0000259" key="3">
    <source>
        <dbReference type="PROSITE" id="PS50181"/>
    </source>
</evidence>
<comment type="caution">
    <text evidence="4">The sequence shown here is derived from an EMBL/GenBank/DDBJ whole genome shotgun (WGS) entry which is preliminary data.</text>
</comment>
<dbReference type="OrthoDB" id="3219396at2759"/>
<keyword evidence="2" id="KW-0833">Ubl conjugation pathway</keyword>
<dbReference type="SUPFAM" id="SSF81383">
    <property type="entry name" value="F-box domain"/>
    <property type="match status" value="1"/>
</dbReference>
<reference evidence="4" key="1">
    <citation type="submission" date="2017-07" db="EMBL/GenBank/DDBJ databases">
        <title>Taro Niue Genome Assembly and Annotation.</title>
        <authorList>
            <person name="Atibalentja N."/>
            <person name="Keating K."/>
            <person name="Fields C.J."/>
        </authorList>
    </citation>
    <scope>NUCLEOTIDE SEQUENCE</scope>
    <source>
        <strain evidence="4">Niue_2</strain>
        <tissue evidence="4">Leaf</tissue>
    </source>
</reference>
<dbReference type="FunFam" id="1.20.1280.50:FF:000030">
    <property type="entry name" value="F-box/kelch-repeat protein At3g61590"/>
    <property type="match status" value="1"/>
</dbReference>
<sequence>MSYFGVGNAFSARALPRVLVVETLGGFCAGFFPHLFLFVSRDSMEGESSWISHPISDMASEVQEFEPFSEATEEVDGTRSVSLDALLPDDLLERILACLPIASIFRAGCVCKRWNNVVNSRRFLWNLSVTQSQKPWYFMFTSNDAAAGYAYDPVLRKWYGSLELPCIENNNWFVSSSCGLVCFMDNDSRSRLFVCNPITRDRKRLSEPPGGKFSDYSALSIHVDRATRRYTVAVVKSKQVPGDFFHWDLSIHVYDSSTKLWVTSIKEVLAGWRGGDESVICNGVLYCLVYRTGVVDNTDIRHSLVMYDLLMRSSHTSLLRSSILAPCSLTCGRLMNLKERLVMVGGIGKQDRPGIIKGIGIWELDKKDWREVARMPPRFFQGFGEFDDVFASSGTDDLIYIQSYGAPALLIFDMNQKQWKWSLKSPVTKRFPLQLFTGFCFEPRLEVST</sequence>
<proteinExistence type="predicted"/>
<dbReference type="InterPro" id="IPR036047">
    <property type="entry name" value="F-box-like_dom_sf"/>
</dbReference>
<dbReference type="SUPFAM" id="SSF50965">
    <property type="entry name" value="Galactose oxidase, central domain"/>
    <property type="match status" value="1"/>
</dbReference>
<accession>A0A843UNR7</accession>
<dbReference type="Pfam" id="PF00646">
    <property type="entry name" value="F-box"/>
    <property type="match status" value="1"/>
</dbReference>
<evidence type="ECO:0000256" key="1">
    <source>
        <dbReference type="ARBA" id="ARBA00004906"/>
    </source>
</evidence>
<organism evidence="4 5">
    <name type="scientific">Colocasia esculenta</name>
    <name type="common">Wild taro</name>
    <name type="synonym">Arum esculentum</name>
    <dbReference type="NCBI Taxonomy" id="4460"/>
    <lineage>
        <taxon>Eukaryota</taxon>
        <taxon>Viridiplantae</taxon>
        <taxon>Streptophyta</taxon>
        <taxon>Embryophyta</taxon>
        <taxon>Tracheophyta</taxon>
        <taxon>Spermatophyta</taxon>
        <taxon>Magnoliopsida</taxon>
        <taxon>Liliopsida</taxon>
        <taxon>Araceae</taxon>
        <taxon>Aroideae</taxon>
        <taxon>Colocasieae</taxon>
        <taxon>Colocasia</taxon>
    </lineage>
</organism>
<dbReference type="PROSITE" id="PS50181">
    <property type="entry name" value="FBOX"/>
    <property type="match status" value="1"/>
</dbReference>
<dbReference type="SMART" id="SM00256">
    <property type="entry name" value="FBOX"/>
    <property type="match status" value="1"/>
</dbReference>
<dbReference type="Gene3D" id="1.20.1280.50">
    <property type="match status" value="1"/>
</dbReference>
<keyword evidence="5" id="KW-1185">Reference proteome</keyword>
<dbReference type="InterPro" id="IPR011043">
    <property type="entry name" value="Gal_Oxase/kelch_b-propeller"/>
</dbReference>
<gene>
    <name evidence="4" type="ORF">Taro_017475</name>
</gene>
<dbReference type="InterPro" id="IPR056592">
    <property type="entry name" value="Beta-prop_At3g26010-like"/>
</dbReference>
<dbReference type="FunFam" id="2.120.10.80:FF:000076">
    <property type="entry name" value="F-box/kelch-repeat protein At3g61590 family"/>
    <property type="match status" value="1"/>
</dbReference>
<dbReference type="PANTHER" id="PTHR10706">
    <property type="entry name" value="F-BOX FAMILY PROTEIN"/>
    <property type="match status" value="1"/>
</dbReference>
<dbReference type="Pfam" id="PF24750">
    <property type="entry name" value="b-prop_At3g26010-like"/>
    <property type="match status" value="1"/>
</dbReference>
<evidence type="ECO:0000256" key="2">
    <source>
        <dbReference type="ARBA" id="ARBA00022786"/>
    </source>
</evidence>
<comment type="pathway">
    <text evidence="1">Protein modification; protein ubiquitination.</text>
</comment>
<dbReference type="InterPro" id="IPR045048">
    <property type="entry name" value="FBXO31/39"/>
</dbReference>
<feature type="domain" description="F-box" evidence="3">
    <location>
        <begin position="87"/>
        <end position="128"/>
    </location>
</feature>
<evidence type="ECO:0000313" key="4">
    <source>
        <dbReference type="EMBL" id="MQL84971.1"/>
    </source>
</evidence>
<dbReference type="AlphaFoldDB" id="A0A843UNR7"/>
<dbReference type="Proteomes" id="UP000652761">
    <property type="component" value="Unassembled WGS sequence"/>
</dbReference>